<feature type="region of interest" description="Disordered" evidence="1">
    <location>
        <begin position="86"/>
        <end position="141"/>
    </location>
</feature>
<feature type="region of interest" description="Disordered" evidence="1">
    <location>
        <begin position="1"/>
        <end position="34"/>
    </location>
</feature>
<accession>A0A2V1DH82</accession>
<dbReference type="EMBL" id="KZ805438">
    <property type="protein sequence ID" value="PVH97361.1"/>
    <property type="molecule type" value="Genomic_DNA"/>
</dbReference>
<feature type="compositionally biased region" description="Polar residues" evidence="1">
    <location>
        <begin position="9"/>
        <end position="21"/>
    </location>
</feature>
<dbReference type="Proteomes" id="UP000244855">
    <property type="component" value="Unassembled WGS sequence"/>
</dbReference>
<reference evidence="2 3" key="1">
    <citation type="journal article" date="2018" name="Sci. Rep.">
        <title>Comparative genomics provides insights into the lifestyle and reveals functional heterogeneity of dark septate endophytic fungi.</title>
        <authorList>
            <person name="Knapp D.G."/>
            <person name="Nemeth J.B."/>
            <person name="Barry K."/>
            <person name="Hainaut M."/>
            <person name="Henrissat B."/>
            <person name="Johnson J."/>
            <person name="Kuo A."/>
            <person name="Lim J.H.P."/>
            <person name="Lipzen A."/>
            <person name="Nolan M."/>
            <person name="Ohm R.A."/>
            <person name="Tamas L."/>
            <person name="Grigoriev I.V."/>
            <person name="Spatafora J.W."/>
            <person name="Nagy L.G."/>
            <person name="Kovacs G.M."/>
        </authorList>
    </citation>
    <scope>NUCLEOTIDE SEQUENCE [LARGE SCALE GENOMIC DNA]</scope>
    <source>
        <strain evidence="2 3">DSE2036</strain>
    </source>
</reference>
<feature type="compositionally biased region" description="Basic and acidic residues" evidence="1">
    <location>
        <begin position="128"/>
        <end position="139"/>
    </location>
</feature>
<dbReference type="AlphaFoldDB" id="A0A2V1DH82"/>
<gene>
    <name evidence="2" type="ORF">DM02DRAFT_685238</name>
</gene>
<organism evidence="2 3">
    <name type="scientific">Periconia macrospinosa</name>
    <dbReference type="NCBI Taxonomy" id="97972"/>
    <lineage>
        <taxon>Eukaryota</taxon>
        <taxon>Fungi</taxon>
        <taxon>Dikarya</taxon>
        <taxon>Ascomycota</taxon>
        <taxon>Pezizomycotina</taxon>
        <taxon>Dothideomycetes</taxon>
        <taxon>Pleosporomycetidae</taxon>
        <taxon>Pleosporales</taxon>
        <taxon>Massarineae</taxon>
        <taxon>Periconiaceae</taxon>
        <taxon>Periconia</taxon>
    </lineage>
</organism>
<name>A0A2V1DH82_9PLEO</name>
<evidence type="ECO:0000313" key="3">
    <source>
        <dbReference type="Proteomes" id="UP000244855"/>
    </source>
</evidence>
<evidence type="ECO:0000256" key="1">
    <source>
        <dbReference type="SAM" id="MobiDB-lite"/>
    </source>
</evidence>
<keyword evidence="3" id="KW-1185">Reference proteome</keyword>
<evidence type="ECO:0000313" key="2">
    <source>
        <dbReference type="EMBL" id="PVH97361.1"/>
    </source>
</evidence>
<proteinExistence type="predicted"/>
<sequence length="158" mass="17494">MVLGKGESTDTSSAIYPASTTREQREHAERCPIYNPFPQIPGQLFPSSLQVVPLQGYIDLQSVPAALTSDHEDLQREVVTLRAALRASKPQVSETSLRREDPNRMETMVQEQSESEASETPPPQQEENDLHSSRSDRSETTVQLAATLSNLGSTLHHN</sequence>
<protein>
    <submittedName>
        <fullName evidence="2">Uncharacterized protein</fullName>
    </submittedName>
</protein>